<dbReference type="Pfam" id="PF05437">
    <property type="entry name" value="AzlD"/>
    <property type="match status" value="1"/>
</dbReference>
<proteinExistence type="predicted"/>
<feature type="transmembrane region" description="Helical" evidence="1">
    <location>
        <begin position="39"/>
        <end position="59"/>
    </location>
</feature>
<dbReference type="EMBL" id="AYGX02000084">
    <property type="protein sequence ID" value="KRO27167.1"/>
    <property type="molecule type" value="Genomic_DNA"/>
</dbReference>
<sequence length="109" mass="11899">MSVYIFVTILLCGLVTWLSRVVPFAVIKNLTVPQWLINFLSFVPIAIMTAIFVESLLTYHAGHWPGFDLENIYASIPAILAGVLTKSLLAVVITGVIAMALLRLVGWAA</sequence>
<name>A0A0R2NN66_9LACO</name>
<keyword evidence="1" id="KW-0812">Transmembrane</keyword>
<keyword evidence="1" id="KW-0472">Membrane</keyword>
<organism evidence="2 3">
    <name type="scientific">Lactiplantibacillus fabifermentans DSM 21115</name>
    <dbReference type="NCBI Taxonomy" id="1413187"/>
    <lineage>
        <taxon>Bacteria</taxon>
        <taxon>Bacillati</taxon>
        <taxon>Bacillota</taxon>
        <taxon>Bacilli</taxon>
        <taxon>Lactobacillales</taxon>
        <taxon>Lactobacillaceae</taxon>
        <taxon>Lactiplantibacillus</taxon>
    </lineage>
</organism>
<comment type="caution">
    <text evidence="2">The sequence shown here is derived from an EMBL/GenBank/DDBJ whole genome shotgun (WGS) entry which is preliminary data.</text>
</comment>
<feature type="transmembrane region" description="Helical" evidence="1">
    <location>
        <begin position="79"/>
        <end position="102"/>
    </location>
</feature>
<keyword evidence="3" id="KW-1185">Reference proteome</keyword>
<accession>A0A0R2NN66</accession>
<feature type="transmembrane region" description="Helical" evidence="1">
    <location>
        <begin position="6"/>
        <end position="27"/>
    </location>
</feature>
<protein>
    <recommendedName>
        <fullName evidence="4">Branched-chain amino acid transport protein</fullName>
    </recommendedName>
</protein>
<dbReference type="InterPro" id="IPR008407">
    <property type="entry name" value="Brnchd-chn_aa_trnsp_AzlD"/>
</dbReference>
<reference evidence="2 3" key="1">
    <citation type="journal article" date="2015" name="Genome Announc.">
        <title>Expanding the biotechnology potential of lactobacilli through comparative genomics of 213 strains and associated genera.</title>
        <authorList>
            <person name="Sun Z."/>
            <person name="Harris H.M."/>
            <person name="McCann A."/>
            <person name="Guo C."/>
            <person name="Argimon S."/>
            <person name="Zhang W."/>
            <person name="Yang X."/>
            <person name="Jeffery I.B."/>
            <person name="Cooney J.C."/>
            <person name="Kagawa T.F."/>
            <person name="Liu W."/>
            <person name="Song Y."/>
            <person name="Salvetti E."/>
            <person name="Wrobel A."/>
            <person name="Rasinkangas P."/>
            <person name="Parkhill J."/>
            <person name="Rea M.C."/>
            <person name="O'Sullivan O."/>
            <person name="Ritari J."/>
            <person name="Douillard F.P."/>
            <person name="Paul Ross R."/>
            <person name="Yang R."/>
            <person name="Briner A.E."/>
            <person name="Felis G.E."/>
            <person name="de Vos W.M."/>
            <person name="Barrangou R."/>
            <person name="Klaenhammer T.R."/>
            <person name="Caufield P.W."/>
            <person name="Cui Y."/>
            <person name="Zhang H."/>
            <person name="O'Toole P.W."/>
        </authorList>
    </citation>
    <scope>NUCLEOTIDE SEQUENCE [LARGE SCALE GENOMIC DNA]</scope>
    <source>
        <strain evidence="2 3">DSM 21115</strain>
    </source>
</reference>
<dbReference type="Proteomes" id="UP000050920">
    <property type="component" value="Unassembled WGS sequence"/>
</dbReference>
<dbReference type="RefSeq" id="WP_024624740.1">
    <property type="nucleotide sequence ID" value="NZ_AYGX02000084.1"/>
</dbReference>
<evidence type="ECO:0000256" key="1">
    <source>
        <dbReference type="SAM" id="Phobius"/>
    </source>
</evidence>
<evidence type="ECO:0000313" key="2">
    <source>
        <dbReference type="EMBL" id="KRO27167.1"/>
    </source>
</evidence>
<dbReference type="AlphaFoldDB" id="A0A0R2NN66"/>
<gene>
    <name evidence="2" type="ORF">DY78_GL000273</name>
</gene>
<evidence type="ECO:0000313" key="3">
    <source>
        <dbReference type="Proteomes" id="UP000050920"/>
    </source>
</evidence>
<evidence type="ECO:0008006" key="4">
    <source>
        <dbReference type="Google" id="ProtNLM"/>
    </source>
</evidence>
<keyword evidence="1" id="KW-1133">Transmembrane helix</keyword>